<dbReference type="RefSeq" id="WP_129186569.1">
    <property type="nucleotide sequence ID" value="NZ_CP035493.1"/>
</dbReference>
<gene>
    <name evidence="6" type="ORF">ET471_03210</name>
</gene>
<evidence type="ECO:0000256" key="3">
    <source>
        <dbReference type="ARBA" id="ARBA00023163"/>
    </source>
</evidence>
<dbReference type="KEGG" id="xya:ET471_03210"/>
<dbReference type="InterPro" id="IPR036271">
    <property type="entry name" value="Tet_transcr_reg_TetR-rel_C_sf"/>
</dbReference>
<keyword evidence="2 4" id="KW-0238">DNA-binding</keyword>
<evidence type="ECO:0000256" key="4">
    <source>
        <dbReference type="PROSITE-ProRule" id="PRU00335"/>
    </source>
</evidence>
<protein>
    <submittedName>
        <fullName evidence="6">TetR family transcriptional regulator</fullName>
    </submittedName>
</protein>
<dbReference type="Pfam" id="PF00440">
    <property type="entry name" value="TetR_N"/>
    <property type="match status" value="1"/>
</dbReference>
<dbReference type="EMBL" id="CP035493">
    <property type="protein sequence ID" value="QAY69169.1"/>
    <property type="molecule type" value="Genomic_DNA"/>
</dbReference>
<organism evidence="6 7">
    <name type="scientific">Xylanimonas protaetiae</name>
    <dbReference type="NCBI Taxonomy" id="2509457"/>
    <lineage>
        <taxon>Bacteria</taxon>
        <taxon>Bacillati</taxon>
        <taxon>Actinomycetota</taxon>
        <taxon>Actinomycetes</taxon>
        <taxon>Micrococcales</taxon>
        <taxon>Promicromonosporaceae</taxon>
        <taxon>Xylanimonas</taxon>
    </lineage>
</organism>
<proteinExistence type="predicted"/>
<dbReference type="PROSITE" id="PS50977">
    <property type="entry name" value="HTH_TETR_2"/>
    <property type="match status" value="1"/>
</dbReference>
<keyword evidence="1" id="KW-0805">Transcription regulation</keyword>
<dbReference type="InterPro" id="IPR050109">
    <property type="entry name" value="HTH-type_TetR-like_transc_reg"/>
</dbReference>
<reference evidence="6 7" key="1">
    <citation type="submission" date="2019-01" db="EMBL/GenBank/DDBJ databases">
        <title>Genome sequencing of strain FW10M-9.</title>
        <authorList>
            <person name="Heo J."/>
            <person name="Kim S.-J."/>
            <person name="Kim J.-S."/>
            <person name="Hong S.-B."/>
            <person name="Kwon S.-W."/>
        </authorList>
    </citation>
    <scope>NUCLEOTIDE SEQUENCE [LARGE SCALE GENOMIC DNA]</scope>
    <source>
        <strain evidence="6 7">FW10M-9</strain>
    </source>
</reference>
<dbReference type="AlphaFoldDB" id="A0A4P6F4M6"/>
<evidence type="ECO:0000313" key="6">
    <source>
        <dbReference type="EMBL" id="QAY69169.1"/>
    </source>
</evidence>
<dbReference type="PANTHER" id="PTHR30055">
    <property type="entry name" value="HTH-TYPE TRANSCRIPTIONAL REGULATOR RUTR"/>
    <property type="match status" value="1"/>
</dbReference>
<evidence type="ECO:0000259" key="5">
    <source>
        <dbReference type="PROSITE" id="PS50977"/>
    </source>
</evidence>
<dbReference type="Proteomes" id="UP000292118">
    <property type="component" value="Chromosome"/>
</dbReference>
<evidence type="ECO:0000256" key="2">
    <source>
        <dbReference type="ARBA" id="ARBA00023125"/>
    </source>
</evidence>
<keyword evidence="3" id="KW-0804">Transcription</keyword>
<feature type="DNA-binding region" description="H-T-H motif" evidence="4">
    <location>
        <begin position="30"/>
        <end position="49"/>
    </location>
</feature>
<evidence type="ECO:0000256" key="1">
    <source>
        <dbReference type="ARBA" id="ARBA00023015"/>
    </source>
</evidence>
<dbReference type="InterPro" id="IPR001647">
    <property type="entry name" value="HTH_TetR"/>
</dbReference>
<name>A0A4P6F4M6_9MICO</name>
<dbReference type="SUPFAM" id="SSF48498">
    <property type="entry name" value="Tetracyclin repressor-like, C-terminal domain"/>
    <property type="match status" value="1"/>
</dbReference>
<dbReference type="InterPro" id="IPR009057">
    <property type="entry name" value="Homeodomain-like_sf"/>
</dbReference>
<dbReference type="Gene3D" id="1.10.357.10">
    <property type="entry name" value="Tetracycline Repressor, domain 2"/>
    <property type="match status" value="1"/>
</dbReference>
<dbReference type="GO" id="GO:0000976">
    <property type="term" value="F:transcription cis-regulatory region binding"/>
    <property type="evidence" value="ECO:0007669"/>
    <property type="project" value="TreeGrafter"/>
</dbReference>
<feature type="domain" description="HTH tetR-type" evidence="5">
    <location>
        <begin position="7"/>
        <end position="67"/>
    </location>
</feature>
<evidence type="ECO:0000313" key="7">
    <source>
        <dbReference type="Proteomes" id="UP000292118"/>
    </source>
</evidence>
<accession>A0A4P6F4M6</accession>
<keyword evidence="7" id="KW-1185">Reference proteome</keyword>
<dbReference type="OrthoDB" id="5242433at2"/>
<dbReference type="PRINTS" id="PR00455">
    <property type="entry name" value="HTHTETR"/>
</dbReference>
<dbReference type="PANTHER" id="PTHR30055:SF234">
    <property type="entry name" value="HTH-TYPE TRANSCRIPTIONAL REGULATOR BETI"/>
    <property type="match status" value="1"/>
</dbReference>
<dbReference type="SUPFAM" id="SSF46689">
    <property type="entry name" value="Homeodomain-like"/>
    <property type="match status" value="1"/>
</dbReference>
<sequence length="207" mass="21902">MNRMPLAERRAQLVEAALRVAAQAGVEAVTIRAVAHEAGVSLGTVHYCFHDKDELLDVMGQSISVEASDQLRAAIAAGAEARLEFPALLRECAPALLAGLKRYRQVRLLLLEIATTGARNTALRPTALTHLEQSTAMARGLLAAVADAAGVSYTVDLDVVARVTTALIDGVELAWLVDEDDDRATEGFLALAGLLASYVRAPSTASE</sequence>
<dbReference type="GO" id="GO:0003700">
    <property type="term" value="F:DNA-binding transcription factor activity"/>
    <property type="evidence" value="ECO:0007669"/>
    <property type="project" value="TreeGrafter"/>
</dbReference>